<dbReference type="SUPFAM" id="SSF101941">
    <property type="entry name" value="NAC domain"/>
    <property type="match status" value="1"/>
</dbReference>
<evidence type="ECO:0000256" key="4">
    <source>
        <dbReference type="ARBA" id="ARBA00023242"/>
    </source>
</evidence>
<dbReference type="InterPro" id="IPR036093">
    <property type="entry name" value="NAC_dom_sf"/>
</dbReference>
<dbReference type="HOGENOM" id="CLU_079770_0_0_1"/>
<feature type="domain" description="NAC" evidence="5">
    <location>
        <begin position="1"/>
        <end position="144"/>
    </location>
</feature>
<keyword evidence="1" id="KW-0805">Transcription regulation</keyword>
<dbReference type="STRING" id="4113.M1C7F5"/>
<evidence type="ECO:0000313" key="6">
    <source>
        <dbReference type="EnsemblPlants" id="PGSC0003DMT400061390"/>
    </source>
</evidence>
<dbReference type="Proteomes" id="UP000011115">
    <property type="component" value="Unassembled WGS sequence"/>
</dbReference>
<dbReference type="KEGG" id="sot:107057782"/>
<dbReference type="GO" id="GO:0003677">
    <property type="term" value="F:DNA binding"/>
    <property type="evidence" value="ECO:0007669"/>
    <property type="project" value="UniProtKB-KW"/>
</dbReference>
<reference evidence="6" key="2">
    <citation type="submission" date="2015-06" db="UniProtKB">
        <authorList>
            <consortium name="EnsemblPlants"/>
        </authorList>
    </citation>
    <scope>IDENTIFICATION</scope>
    <source>
        <strain evidence="6">DM1-3 516 R44</strain>
    </source>
</reference>
<keyword evidence="7" id="KW-1185">Reference proteome</keyword>
<evidence type="ECO:0000256" key="3">
    <source>
        <dbReference type="ARBA" id="ARBA00023163"/>
    </source>
</evidence>
<dbReference type="EnsemblPlants" id="PGSC0003DMT400061390">
    <property type="protein sequence ID" value="PGSC0003DMT400061390"/>
    <property type="gene ID" value="PGSC0003DMG400023892"/>
</dbReference>
<dbReference type="AlphaFoldDB" id="M1C7F5"/>
<dbReference type="InterPro" id="IPR003441">
    <property type="entry name" value="NAC-dom"/>
</dbReference>
<keyword evidence="2" id="KW-0238">DNA-binding</keyword>
<dbReference type="OMA" id="NEYSITQ"/>
<dbReference type="Gramene" id="PGSC0003DMT400061390">
    <property type="protein sequence ID" value="PGSC0003DMT400061390"/>
    <property type="gene ID" value="PGSC0003DMG400023892"/>
</dbReference>
<dbReference type="Gene3D" id="2.170.150.80">
    <property type="entry name" value="NAC domain"/>
    <property type="match status" value="1"/>
</dbReference>
<proteinExistence type="predicted"/>
<dbReference type="GO" id="GO:0006355">
    <property type="term" value="P:regulation of DNA-templated transcription"/>
    <property type="evidence" value="ECO:0007669"/>
    <property type="project" value="InterPro"/>
</dbReference>
<dbReference type="PROSITE" id="PS51005">
    <property type="entry name" value="NAC"/>
    <property type="match status" value="1"/>
</dbReference>
<evidence type="ECO:0000313" key="7">
    <source>
        <dbReference type="Proteomes" id="UP000011115"/>
    </source>
</evidence>
<dbReference type="RefSeq" id="XP_015158224.1">
    <property type="nucleotide sequence ID" value="XM_015302738.1"/>
</dbReference>
<evidence type="ECO:0000256" key="1">
    <source>
        <dbReference type="ARBA" id="ARBA00023015"/>
    </source>
</evidence>
<evidence type="ECO:0000256" key="2">
    <source>
        <dbReference type="ARBA" id="ARBA00023125"/>
    </source>
</evidence>
<keyword evidence="3" id="KW-0804">Transcription</keyword>
<dbReference type="Pfam" id="PF02365">
    <property type="entry name" value="NAM"/>
    <property type="match status" value="1"/>
</dbReference>
<gene>
    <name evidence="6" type="primary">LOC107057782</name>
</gene>
<dbReference type="InParanoid" id="M1C7F5"/>
<sequence length="342" mass="38589">MGMNIDDEQLLKYLINFVTGMPVECDEIRLVDLYGNKMPSQLFDTTTTNHHHHVFTQLKKKKRNGKNFNRGIVGGGGSWNGINSKPVYDGKRSVIGFKKTLRFEENNHVWIMKEYHLCDKILEDLRLHGKIRYEDFVVCSIRRKVNWDHIRQNLLASSSSQCQETVKSSAANVIPSQELNSIFNGNISQVSLLAKESKVTQLPAAIQEECSVPVVHPETPSVSFGAIEEECSVPVVHQETPSVSFAAIEEEFSVPVVHQETSSVSFVAKESNVPAAKEVEECSVPVETRPDYDIATYHKELDAYAASILETMVPYIPEVQEDEDEIPLFSEDFYIGHTNLWS</sequence>
<name>M1C7F5_SOLTU</name>
<dbReference type="PANTHER" id="PTHR31719:SF43">
    <property type="entry name" value="NAC TRANSCRIPTION FACTOR 56"/>
    <property type="match status" value="1"/>
</dbReference>
<evidence type="ECO:0000259" key="5">
    <source>
        <dbReference type="PROSITE" id="PS51005"/>
    </source>
</evidence>
<organism evidence="6 7">
    <name type="scientific">Solanum tuberosum</name>
    <name type="common">Potato</name>
    <dbReference type="NCBI Taxonomy" id="4113"/>
    <lineage>
        <taxon>Eukaryota</taxon>
        <taxon>Viridiplantae</taxon>
        <taxon>Streptophyta</taxon>
        <taxon>Embryophyta</taxon>
        <taxon>Tracheophyta</taxon>
        <taxon>Spermatophyta</taxon>
        <taxon>Magnoliopsida</taxon>
        <taxon>eudicotyledons</taxon>
        <taxon>Gunneridae</taxon>
        <taxon>Pentapetalae</taxon>
        <taxon>asterids</taxon>
        <taxon>lamiids</taxon>
        <taxon>Solanales</taxon>
        <taxon>Solanaceae</taxon>
        <taxon>Solanoideae</taxon>
        <taxon>Solaneae</taxon>
        <taxon>Solanum</taxon>
    </lineage>
</organism>
<dbReference type="GeneID" id="107057782"/>
<dbReference type="OrthoDB" id="1305923at2759"/>
<keyword evidence="4" id="KW-0539">Nucleus</keyword>
<dbReference type="PaxDb" id="4113-PGSC0003DMT400061390"/>
<dbReference type="SMR" id="M1C7F5"/>
<accession>M1C7F5</accession>
<protein>
    <submittedName>
        <fullName evidence="6">NAC transcription factor</fullName>
    </submittedName>
</protein>
<dbReference type="PANTHER" id="PTHR31719">
    <property type="entry name" value="NAC TRANSCRIPTION FACTOR 56"/>
    <property type="match status" value="1"/>
</dbReference>
<reference evidence="7" key="1">
    <citation type="journal article" date="2011" name="Nature">
        <title>Genome sequence and analysis of the tuber crop potato.</title>
        <authorList>
            <consortium name="The Potato Genome Sequencing Consortium"/>
        </authorList>
    </citation>
    <scope>NUCLEOTIDE SEQUENCE [LARGE SCALE GENOMIC DNA]</scope>
    <source>
        <strain evidence="7">cv. DM1-3 516 R44</strain>
    </source>
</reference>